<dbReference type="InterPro" id="IPR000120">
    <property type="entry name" value="Amidase"/>
</dbReference>
<evidence type="ECO:0000256" key="2">
    <source>
        <dbReference type="ARBA" id="ARBA00009199"/>
    </source>
</evidence>
<dbReference type="Proteomes" id="UP000320791">
    <property type="component" value="Unassembled WGS sequence"/>
</dbReference>
<accession>A0A5C5US15</accession>
<dbReference type="PANTHER" id="PTHR11895">
    <property type="entry name" value="TRANSAMIDASE"/>
    <property type="match status" value="1"/>
</dbReference>
<evidence type="ECO:0000313" key="6">
    <source>
        <dbReference type="Proteomes" id="UP000320791"/>
    </source>
</evidence>
<dbReference type="InterPro" id="IPR020556">
    <property type="entry name" value="Amidase_CS"/>
</dbReference>
<proteinExistence type="inferred from homology"/>
<evidence type="ECO:0000313" key="5">
    <source>
        <dbReference type="EMBL" id="TWT28996.1"/>
    </source>
</evidence>
<evidence type="ECO:0000259" key="4">
    <source>
        <dbReference type="Pfam" id="PF01425"/>
    </source>
</evidence>
<dbReference type="EC" id="3.5.1.4" evidence="3"/>
<dbReference type="EMBL" id="VOHM01000001">
    <property type="protein sequence ID" value="TWT28996.1"/>
    <property type="molecule type" value="Genomic_DNA"/>
</dbReference>
<organism evidence="5 6">
    <name type="scientific">Corynebacterium canis</name>
    <dbReference type="NCBI Taxonomy" id="679663"/>
    <lineage>
        <taxon>Bacteria</taxon>
        <taxon>Bacillati</taxon>
        <taxon>Actinomycetota</taxon>
        <taxon>Actinomycetes</taxon>
        <taxon>Mycobacteriales</taxon>
        <taxon>Corynebacteriaceae</taxon>
        <taxon>Corynebacterium</taxon>
    </lineage>
</organism>
<dbReference type="RefSeq" id="WP_146323112.1">
    <property type="nucleotide sequence ID" value="NZ_CP047080.1"/>
</dbReference>
<dbReference type="OrthoDB" id="5175573at2"/>
<keyword evidence="6" id="KW-1185">Reference proteome</keyword>
<name>A0A5C5US15_9CORY</name>
<dbReference type="InterPro" id="IPR023631">
    <property type="entry name" value="Amidase_dom"/>
</dbReference>
<comment type="caution">
    <text evidence="5">The sequence shown here is derived from an EMBL/GenBank/DDBJ whole genome shotgun (WGS) entry which is preliminary data.</text>
</comment>
<protein>
    <recommendedName>
        <fullName evidence="3">amidase</fullName>
        <ecNumber evidence="3">3.5.1.4</ecNumber>
    </recommendedName>
</protein>
<evidence type="ECO:0000256" key="1">
    <source>
        <dbReference type="ARBA" id="ARBA00001311"/>
    </source>
</evidence>
<gene>
    <name evidence="5" type="ORF">FRX94_00275</name>
</gene>
<dbReference type="Gene3D" id="3.90.1300.10">
    <property type="entry name" value="Amidase signature (AS) domain"/>
    <property type="match status" value="1"/>
</dbReference>
<sequence>MADQTLPDASSWNSVFDPVEGVELCLRRIRSLDPTINAFERVFAASARRRAVELAGVPMRERGPLHGVPVAIKAENAIAGIPTSYGTAACVTPAGADSHVVATLQNAGAIIIGTTRMPECGAWALTSSEHGGVTRYPQHAAYTPGGSSGGSAAAVAAGMVPVAIGGDGGGSIRIPAAHCGLYGLKAQRGRVSTAPAEHLWYDLGVIGPIARSVRDLRLIYEVIAGGPFPPVFQTPTRVAVAIRTGLPGIRAPKTLIDAAHNVAAAIGGVAKLDVRLPVPTDAFMVQFFAGVAAEVSAMEHPERLERRTRQIAAIGTRIPPRMLEWARRRGREYACELDAIFADYDVIVSPTIAARPAPAEGIQGKGLMRTLMANAPFAAYTALWNVTGHPAIAIPFGHGPDGLPISVQIGGPRDSEALLLHLAERITPR</sequence>
<dbReference type="PANTHER" id="PTHR11895:SF7">
    <property type="entry name" value="GLUTAMYL-TRNA(GLN) AMIDOTRANSFERASE SUBUNIT A, MITOCHONDRIAL"/>
    <property type="match status" value="1"/>
</dbReference>
<dbReference type="PROSITE" id="PS00571">
    <property type="entry name" value="AMIDASES"/>
    <property type="match status" value="1"/>
</dbReference>
<feature type="domain" description="Amidase" evidence="4">
    <location>
        <begin position="306"/>
        <end position="420"/>
    </location>
</feature>
<evidence type="ECO:0000256" key="3">
    <source>
        <dbReference type="ARBA" id="ARBA00012922"/>
    </source>
</evidence>
<dbReference type="InterPro" id="IPR036928">
    <property type="entry name" value="AS_sf"/>
</dbReference>
<reference evidence="5 6" key="1">
    <citation type="submission" date="2019-08" db="EMBL/GenBank/DDBJ databases">
        <authorList>
            <person name="Lei W."/>
        </authorList>
    </citation>
    <scope>NUCLEOTIDE SEQUENCE [LARGE SCALE GENOMIC DNA]</scope>
    <source>
        <strain evidence="5 6">CCUG 58627</strain>
    </source>
</reference>
<comment type="similarity">
    <text evidence="2">Belongs to the amidase family.</text>
</comment>
<dbReference type="SUPFAM" id="SSF75304">
    <property type="entry name" value="Amidase signature (AS) enzymes"/>
    <property type="match status" value="1"/>
</dbReference>
<comment type="catalytic activity">
    <reaction evidence="1">
        <text>a monocarboxylic acid amide + H2O = a monocarboxylate + NH4(+)</text>
        <dbReference type="Rhea" id="RHEA:12020"/>
        <dbReference type="ChEBI" id="CHEBI:15377"/>
        <dbReference type="ChEBI" id="CHEBI:28938"/>
        <dbReference type="ChEBI" id="CHEBI:35757"/>
        <dbReference type="ChEBI" id="CHEBI:83628"/>
        <dbReference type="EC" id="3.5.1.4"/>
    </reaction>
</comment>
<dbReference type="AlphaFoldDB" id="A0A5C5US15"/>
<feature type="domain" description="Amidase" evidence="4">
    <location>
        <begin position="22"/>
        <end position="225"/>
    </location>
</feature>
<dbReference type="GO" id="GO:0004040">
    <property type="term" value="F:amidase activity"/>
    <property type="evidence" value="ECO:0007669"/>
    <property type="project" value="UniProtKB-EC"/>
</dbReference>
<dbReference type="Pfam" id="PF01425">
    <property type="entry name" value="Amidase"/>
    <property type="match status" value="2"/>
</dbReference>